<dbReference type="GO" id="GO:0005615">
    <property type="term" value="C:extracellular space"/>
    <property type="evidence" value="ECO:0007669"/>
    <property type="project" value="TreeGrafter"/>
</dbReference>
<evidence type="ECO:0000259" key="2">
    <source>
        <dbReference type="Pfam" id="PF10651"/>
    </source>
</evidence>
<feature type="region of interest" description="Disordered" evidence="1">
    <location>
        <begin position="169"/>
        <end position="230"/>
    </location>
</feature>
<organism evidence="3 4">
    <name type="scientific">Staphylococcus hominis</name>
    <dbReference type="NCBI Taxonomy" id="1290"/>
    <lineage>
        <taxon>Bacteria</taxon>
        <taxon>Bacillati</taxon>
        <taxon>Bacillota</taxon>
        <taxon>Bacilli</taxon>
        <taxon>Bacillales</taxon>
        <taxon>Staphylococcaceae</taxon>
        <taxon>Staphylococcus</taxon>
    </lineage>
</organism>
<dbReference type="InterPro" id="IPR050149">
    <property type="entry name" value="Collagen_superfamily"/>
</dbReference>
<reference evidence="3 4" key="1">
    <citation type="submission" date="2022-06" db="EMBL/GenBank/DDBJ databases">
        <title>Staphylococcus hominis ShoR14 genome sequence.</title>
        <authorList>
            <person name="Yeo C.C."/>
            <person name="Chew C.H."/>
            <person name="Che Hamzah A.M."/>
            <person name="Al-Trad E.I."/>
        </authorList>
    </citation>
    <scope>NUCLEOTIDE SEQUENCE [LARGE SCALE GENOMIC DNA]</scope>
    <source>
        <strain evidence="3 4">ShoR14</strain>
    </source>
</reference>
<dbReference type="AlphaFoldDB" id="A0A8X8GL02"/>
<accession>A0A8X8GL02</accession>
<dbReference type="InterPro" id="IPR008160">
    <property type="entry name" value="Collagen"/>
</dbReference>
<dbReference type="PANTHER" id="PTHR24023:SF1082">
    <property type="entry name" value="COLLAGEN TRIPLE HELIX REPEAT"/>
    <property type="match status" value="1"/>
</dbReference>
<dbReference type="Proteomes" id="UP000665944">
    <property type="component" value="Unassembled WGS sequence"/>
</dbReference>
<dbReference type="CDD" id="cd19958">
    <property type="entry name" value="pyocin_knob"/>
    <property type="match status" value="1"/>
</dbReference>
<protein>
    <submittedName>
        <fullName evidence="3">BppU family phage baseplate upper protein</fullName>
    </submittedName>
</protein>
<proteinExistence type="predicted"/>
<comment type="caution">
    <text evidence="3">The sequence shown here is derived from an EMBL/GenBank/DDBJ whole genome shotgun (WGS) entry which is preliminary data.</text>
</comment>
<sequence length="445" mass="49294">METFKQGEVTARIDERGIDLGNINVNLYTMDNSTSVLDIHIKKRNIFSEEKEFIPVNLNQTTFKPVLHLIAEDGSIFTNEELEVVKAEEGHVRYNVSDYVTKHVGRVQAKLFLIDEDSSADDSSHVADFYFKVNDSGITKAIGKEVHVDMLDDIVERILLKDIERFRGPKGDKGDIGPQGLKGDKGADGIDGEIGPAGPTGPMGPKGDTGEKGLQGEQGPPGPPGETPILPDFSDWQKYKLVDDDGTVKSLTRGMDLEDKDFLDSLSGGFYYVPSPINPPVGYSGFLAVFKVKWVKIIYFQPYNQDRLSVNRYYQNWSGWKELTDSYSDTGWQSLSLINGTTQAGSANLPEYRFVSINDTNMLFIKGAVQNITSNTMVFAKLPTNILQKTSSYAEYSKVKINSILNTSAIYNITVTSSGELKITFDPNSTAKPNEPYYIEGTISL</sequence>
<gene>
    <name evidence="3" type="ORF">J7T32_012615</name>
</gene>
<name>A0A8X8GL02_STAHO</name>
<evidence type="ECO:0000313" key="3">
    <source>
        <dbReference type="EMBL" id="MCM5673564.1"/>
    </source>
</evidence>
<evidence type="ECO:0000313" key="4">
    <source>
        <dbReference type="Proteomes" id="UP000665944"/>
    </source>
</evidence>
<keyword evidence="4" id="KW-1185">Reference proteome</keyword>
<dbReference type="GO" id="GO:0031012">
    <property type="term" value="C:extracellular matrix"/>
    <property type="evidence" value="ECO:0007669"/>
    <property type="project" value="TreeGrafter"/>
</dbReference>
<feature type="domain" description="BppU N-terminal" evidence="2">
    <location>
        <begin position="8"/>
        <end position="157"/>
    </location>
</feature>
<dbReference type="Pfam" id="PF10651">
    <property type="entry name" value="BppU_N"/>
    <property type="match status" value="1"/>
</dbReference>
<dbReference type="Pfam" id="PF01391">
    <property type="entry name" value="Collagen"/>
    <property type="match status" value="1"/>
</dbReference>
<dbReference type="EMBL" id="JAGHKT020000065">
    <property type="protein sequence ID" value="MCM5673564.1"/>
    <property type="molecule type" value="Genomic_DNA"/>
</dbReference>
<dbReference type="PANTHER" id="PTHR24023">
    <property type="entry name" value="COLLAGEN ALPHA"/>
    <property type="match status" value="1"/>
</dbReference>
<dbReference type="Gene3D" id="2.60.40.3350">
    <property type="match status" value="1"/>
</dbReference>
<dbReference type="RefSeq" id="WP_209244694.1">
    <property type="nucleotide sequence ID" value="NZ_JAGHKT020000065.1"/>
</dbReference>
<evidence type="ECO:0000256" key="1">
    <source>
        <dbReference type="SAM" id="MobiDB-lite"/>
    </source>
</evidence>
<dbReference type="InterPro" id="IPR018913">
    <property type="entry name" value="BppU_N"/>
</dbReference>